<dbReference type="InterPro" id="IPR032307">
    <property type="entry name" value="PepSY_TM-like_2"/>
</dbReference>
<comment type="caution">
    <text evidence="2">The sequence shown here is derived from an EMBL/GenBank/DDBJ whole genome shotgun (WGS) entry which is preliminary data.</text>
</comment>
<reference evidence="2 3" key="1">
    <citation type="submission" date="2018-08" db="EMBL/GenBank/DDBJ databases">
        <title>Meiothermus granaticius genome AF-68 sequencing project.</title>
        <authorList>
            <person name="Da Costa M.S."/>
            <person name="Albuquerque L."/>
            <person name="Raposo P."/>
            <person name="Froufe H.J.C."/>
            <person name="Barroso C.S."/>
            <person name="Egas C."/>
        </authorList>
    </citation>
    <scope>NUCLEOTIDE SEQUENCE [LARGE SCALE GENOMIC DNA]</scope>
    <source>
        <strain evidence="2 3">AF-68</strain>
    </source>
</reference>
<dbReference type="Pfam" id="PF16357">
    <property type="entry name" value="PepSY_TM_like_2"/>
    <property type="match status" value="1"/>
</dbReference>
<sequence>MVNKARPRTQRGWGETRARLYTLARGVHLYASMVSLLVVLFFAATGIALNHPEWTFGSAETQQTYTGTLPAGWQSDGRVDWLRTAETLRAKYGLKGSVSEHRSDAQQASLSFRAPAYAADASIQMKDGSYVLRVVRQGPVAVLDDLHRGRDSGAAWAWVIDLSGGFLLLIALTGFALSLFLRKTRRAAVLTALVGAVLVGILMLRAG</sequence>
<organism evidence="2 3">
    <name type="scientific">Meiothermus granaticius NBRC 107808</name>
    <dbReference type="NCBI Taxonomy" id="1227551"/>
    <lineage>
        <taxon>Bacteria</taxon>
        <taxon>Thermotogati</taxon>
        <taxon>Deinococcota</taxon>
        <taxon>Deinococci</taxon>
        <taxon>Thermales</taxon>
        <taxon>Thermaceae</taxon>
        <taxon>Meiothermus</taxon>
    </lineage>
</organism>
<dbReference type="OrthoDB" id="27171at2"/>
<keyword evidence="1" id="KW-1133">Transmembrane helix</keyword>
<gene>
    <name evidence="2" type="ORF">Mgrana_01497</name>
</gene>
<feature type="transmembrane region" description="Helical" evidence="1">
    <location>
        <begin position="27"/>
        <end position="49"/>
    </location>
</feature>
<keyword evidence="1" id="KW-0812">Transmembrane</keyword>
<keyword evidence="3" id="KW-1185">Reference proteome</keyword>
<dbReference type="EMBL" id="QWLB01000017">
    <property type="protein sequence ID" value="RIH92597.1"/>
    <property type="molecule type" value="Genomic_DNA"/>
</dbReference>
<accession>A0A399F7E1</accession>
<evidence type="ECO:0000313" key="3">
    <source>
        <dbReference type="Proteomes" id="UP000266178"/>
    </source>
</evidence>
<dbReference type="PANTHER" id="PTHR40115">
    <property type="entry name" value="INNER MEMBRANE PROTEIN WITH PEPSY TM HELIX"/>
    <property type="match status" value="1"/>
</dbReference>
<dbReference type="Proteomes" id="UP000266178">
    <property type="component" value="Unassembled WGS sequence"/>
</dbReference>
<name>A0A399F7E1_9DEIN</name>
<proteinExistence type="predicted"/>
<dbReference type="PANTHER" id="PTHR40115:SF1">
    <property type="entry name" value="INNER MEMBRANE PROTEIN WITH PEPSY TM HELIX"/>
    <property type="match status" value="1"/>
</dbReference>
<evidence type="ECO:0000313" key="2">
    <source>
        <dbReference type="EMBL" id="RIH92597.1"/>
    </source>
</evidence>
<evidence type="ECO:0000256" key="1">
    <source>
        <dbReference type="SAM" id="Phobius"/>
    </source>
</evidence>
<keyword evidence="1" id="KW-0472">Membrane</keyword>
<dbReference type="AlphaFoldDB" id="A0A399F7E1"/>
<feature type="transmembrane region" description="Helical" evidence="1">
    <location>
        <begin position="187"/>
        <end position="206"/>
    </location>
</feature>
<protein>
    <submittedName>
        <fullName evidence="2">Putative PepSY TM-like protein</fullName>
    </submittedName>
</protein>
<feature type="transmembrane region" description="Helical" evidence="1">
    <location>
        <begin position="155"/>
        <end position="180"/>
    </location>
</feature>